<dbReference type="InterPro" id="IPR001492">
    <property type="entry name" value="Flagellin"/>
</dbReference>
<dbReference type="OrthoDB" id="9758307at2"/>
<name>A0A2T5V6E4_9HYPH</name>
<evidence type="ECO:0000256" key="4">
    <source>
        <dbReference type="ARBA" id="ARBA00023143"/>
    </source>
</evidence>
<keyword evidence="4" id="KW-0975">Bacterial flagellum</keyword>
<dbReference type="PANTHER" id="PTHR42792:SF1">
    <property type="entry name" value="FLAGELLAR HOOK-ASSOCIATED PROTEIN 3"/>
    <property type="match status" value="1"/>
</dbReference>
<dbReference type="SUPFAM" id="SSF64518">
    <property type="entry name" value="Phase 1 flagellin"/>
    <property type="match status" value="1"/>
</dbReference>
<feature type="domain" description="Flagellin N-terminal" evidence="5">
    <location>
        <begin position="6"/>
        <end position="139"/>
    </location>
</feature>
<dbReference type="GO" id="GO:0005576">
    <property type="term" value="C:extracellular region"/>
    <property type="evidence" value="ECO:0007669"/>
    <property type="project" value="UniProtKB-SubCell"/>
</dbReference>
<dbReference type="Gene3D" id="1.20.1330.10">
    <property type="entry name" value="f41 fragment of flagellin, N-terminal domain"/>
    <property type="match status" value="1"/>
</dbReference>
<dbReference type="AlphaFoldDB" id="A0A2T5V6E4"/>
<proteinExistence type="inferred from homology"/>
<dbReference type="Pfam" id="PF00669">
    <property type="entry name" value="Flagellin_N"/>
    <property type="match status" value="1"/>
</dbReference>
<gene>
    <name evidence="6" type="ORF">C8N35_10740</name>
</gene>
<keyword evidence="6" id="KW-0969">Cilium</keyword>
<dbReference type="Proteomes" id="UP000244081">
    <property type="component" value="Unassembled WGS sequence"/>
</dbReference>
<dbReference type="PANTHER" id="PTHR42792">
    <property type="entry name" value="FLAGELLIN"/>
    <property type="match status" value="1"/>
</dbReference>
<accession>A0A2T5V6E4</accession>
<dbReference type="NCBIfam" id="NF006489">
    <property type="entry name" value="PRK08913.1"/>
    <property type="match status" value="1"/>
</dbReference>
<evidence type="ECO:0000256" key="2">
    <source>
        <dbReference type="ARBA" id="ARBA00004613"/>
    </source>
</evidence>
<reference evidence="6 7" key="1">
    <citation type="submission" date="2018-04" db="EMBL/GenBank/DDBJ databases">
        <title>Genomic Encyclopedia of Archaeal and Bacterial Type Strains, Phase II (KMG-II): from individual species to whole genera.</title>
        <authorList>
            <person name="Goeker M."/>
        </authorList>
    </citation>
    <scope>NUCLEOTIDE SEQUENCE [LARGE SCALE GENOMIC DNA]</scope>
    <source>
        <strain evidence="6 7">DSM 23382</strain>
    </source>
</reference>
<comment type="subcellular location">
    <subcellularLocation>
        <location evidence="1">Bacterial flagellum</location>
    </subcellularLocation>
    <subcellularLocation>
        <location evidence="2">Secreted</location>
    </subcellularLocation>
</comment>
<evidence type="ECO:0000313" key="6">
    <source>
        <dbReference type="EMBL" id="PTW59327.1"/>
    </source>
</evidence>
<comment type="caution">
    <text evidence="6">The sequence shown here is derived from an EMBL/GenBank/DDBJ whole genome shotgun (WGS) entry which is preliminary data.</text>
</comment>
<evidence type="ECO:0000313" key="7">
    <source>
        <dbReference type="Proteomes" id="UP000244081"/>
    </source>
</evidence>
<evidence type="ECO:0000259" key="5">
    <source>
        <dbReference type="Pfam" id="PF00669"/>
    </source>
</evidence>
<dbReference type="GO" id="GO:0005198">
    <property type="term" value="F:structural molecule activity"/>
    <property type="evidence" value="ECO:0007669"/>
    <property type="project" value="InterPro"/>
</dbReference>
<sequence>MAMRVATFALSSTLLNYALTTQAKLAEKQTQEASGLISSDYGGLGSDAGKLVDLEVSKARAESYSSAAEQATNRVEVMYSATGSIVDALTQARTEISAASVDTSDIDTLQDLASSMLEEVESLLNTQYEGRYLFAGGNTQETPVDLDSYTGGTDLDTADTSYYTGDDTIISVQVGSERTVSYGVTADNDAFEKTIRALSYIANADSLNSDDLEAISDMLVDAQDAVIAIQSGLSLSAASLENAQSEQDDLVALTESSVEDIRSADLATVAVEVAQYETQLEASYAAVGKLTSLSLLDYL</sequence>
<keyword evidence="6" id="KW-0282">Flagellum</keyword>
<protein>
    <submittedName>
        <fullName evidence="6">Flagellar hook-associated protein 3 FlgL</fullName>
    </submittedName>
</protein>
<organism evidence="6 7">
    <name type="scientific">Breoghania corrubedonensis</name>
    <dbReference type="NCBI Taxonomy" id="665038"/>
    <lineage>
        <taxon>Bacteria</taxon>
        <taxon>Pseudomonadati</taxon>
        <taxon>Pseudomonadota</taxon>
        <taxon>Alphaproteobacteria</taxon>
        <taxon>Hyphomicrobiales</taxon>
        <taxon>Stappiaceae</taxon>
        <taxon>Breoghania</taxon>
    </lineage>
</organism>
<dbReference type="InterPro" id="IPR001029">
    <property type="entry name" value="Flagellin_N"/>
</dbReference>
<keyword evidence="7" id="KW-1185">Reference proteome</keyword>
<evidence type="ECO:0000256" key="1">
    <source>
        <dbReference type="ARBA" id="ARBA00004365"/>
    </source>
</evidence>
<keyword evidence="6" id="KW-0966">Cell projection</keyword>
<dbReference type="RefSeq" id="WP_107990869.1">
    <property type="nucleotide sequence ID" value="NZ_QAYG01000007.1"/>
</dbReference>
<dbReference type="GO" id="GO:0009288">
    <property type="term" value="C:bacterial-type flagellum"/>
    <property type="evidence" value="ECO:0007669"/>
    <property type="project" value="UniProtKB-SubCell"/>
</dbReference>
<comment type="similarity">
    <text evidence="3">Belongs to the bacterial flagellin family.</text>
</comment>
<evidence type="ECO:0000256" key="3">
    <source>
        <dbReference type="ARBA" id="ARBA00005709"/>
    </source>
</evidence>
<dbReference type="EMBL" id="QAYG01000007">
    <property type="protein sequence ID" value="PTW59327.1"/>
    <property type="molecule type" value="Genomic_DNA"/>
</dbReference>